<organism evidence="8 9">
    <name type="scientific">Lepraria finkii</name>
    <dbReference type="NCBI Taxonomy" id="1340010"/>
    <lineage>
        <taxon>Eukaryota</taxon>
        <taxon>Fungi</taxon>
        <taxon>Dikarya</taxon>
        <taxon>Ascomycota</taxon>
        <taxon>Pezizomycotina</taxon>
        <taxon>Lecanoromycetes</taxon>
        <taxon>OSLEUM clade</taxon>
        <taxon>Lecanoromycetidae</taxon>
        <taxon>Lecanorales</taxon>
        <taxon>Lecanorineae</taxon>
        <taxon>Stereocaulaceae</taxon>
        <taxon>Lepraria</taxon>
    </lineage>
</organism>
<feature type="transmembrane region" description="Helical" evidence="7">
    <location>
        <begin position="210"/>
        <end position="229"/>
    </location>
</feature>
<feature type="transmembrane region" description="Helical" evidence="7">
    <location>
        <begin position="519"/>
        <end position="538"/>
    </location>
</feature>
<dbReference type="PIRSF" id="PIRSF006060">
    <property type="entry name" value="AA_transporter"/>
    <property type="match status" value="1"/>
</dbReference>
<keyword evidence="9" id="KW-1185">Reference proteome</keyword>
<feature type="transmembrane region" description="Helical" evidence="7">
    <location>
        <begin position="419"/>
        <end position="438"/>
    </location>
</feature>
<evidence type="ECO:0000313" key="9">
    <source>
        <dbReference type="Proteomes" id="UP001590951"/>
    </source>
</evidence>
<feature type="transmembrane region" description="Helical" evidence="7">
    <location>
        <begin position="358"/>
        <end position="384"/>
    </location>
</feature>
<feature type="transmembrane region" description="Helical" evidence="7">
    <location>
        <begin position="241"/>
        <end position="259"/>
    </location>
</feature>
<evidence type="ECO:0000256" key="3">
    <source>
        <dbReference type="ARBA" id="ARBA00022692"/>
    </source>
</evidence>
<dbReference type="PANTHER" id="PTHR45649">
    <property type="entry name" value="AMINO-ACID PERMEASE BAT1"/>
    <property type="match status" value="1"/>
</dbReference>
<keyword evidence="5 7" id="KW-0472">Membrane</keyword>
<name>A0ABR4B3R8_9LECA</name>
<dbReference type="Gene3D" id="1.20.1740.10">
    <property type="entry name" value="Amino acid/polyamine transporter I"/>
    <property type="match status" value="1"/>
</dbReference>
<feature type="transmembrane region" description="Helical" evidence="7">
    <location>
        <begin position="279"/>
        <end position="297"/>
    </location>
</feature>
<feature type="transmembrane region" description="Helical" evidence="7">
    <location>
        <begin position="318"/>
        <end position="338"/>
    </location>
</feature>
<keyword evidence="2" id="KW-0813">Transport</keyword>
<feature type="region of interest" description="Disordered" evidence="6">
    <location>
        <begin position="1"/>
        <end position="56"/>
    </location>
</feature>
<gene>
    <name evidence="8" type="ORF">ABVK25_007730</name>
</gene>
<evidence type="ECO:0000256" key="2">
    <source>
        <dbReference type="ARBA" id="ARBA00022448"/>
    </source>
</evidence>
<evidence type="ECO:0000256" key="5">
    <source>
        <dbReference type="ARBA" id="ARBA00023136"/>
    </source>
</evidence>
<dbReference type="Pfam" id="PF13520">
    <property type="entry name" value="AA_permease_2"/>
    <property type="match status" value="1"/>
</dbReference>
<evidence type="ECO:0000256" key="1">
    <source>
        <dbReference type="ARBA" id="ARBA00004141"/>
    </source>
</evidence>
<dbReference type="Proteomes" id="UP001590951">
    <property type="component" value="Unassembled WGS sequence"/>
</dbReference>
<evidence type="ECO:0008006" key="10">
    <source>
        <dbReference type="Google" id="ProtNLM"/>
    </source>
</evidence>
<feature type="transmembrane region" description="Helical" evidence="7">
    <location>
        <begin position="444"/>
        <end position="462"/>
    </location>
</feature>
<keyword evidence="4 7" id="KW-1133">Transmembrane helix</keyword>
<reference evidence="8 9" key="1">
    <citation type="submission" date="2024-09" db="EMBL/GenBank/DDBJ databases">
        <title>Rethinking Asexuality: The Enigmatic Case of Functional Sexual Genes in Lepraria (Stereocaulaceae).</title>
        <authorList>
            <person name="Doellman M."/>
            <person name="Sun Y."/>
            <person name="Barcenas-Pena A."/>
            <person name="Lumbsch H.T."/>
            <person name="Grewe F."/>
        </authorList>
    </citation>
    <scope>NUCLEOTIDE SEQUENCE [LARGE SCALE GENOMIC DNA]</scope>
    <source>
        <strain evidence="8 9">Grewe 0041</strain>
    </source>
</reference>
<proteinExistence type="predicted"/>
<feature type="transmembrane region" description="Helical" evidence="7">
    <location>
        <begin position="166"/>
        <end position="198"/>
    </location>
</feature>
<comment type="caution">
    <text evidence="8">The sequence shown here is derived from an EMBL/GenBank/DDBJ whole genome shotgun (WGS) entry which is preliminary data.</text>
</comment>
<feature type="compositionally biased region" description="Low complexity" evidence="6">
    <location>
        <begin position="22"/>
        <end position="33"/>
    </location>
</feature>
<accession>A0ABR4B3R8</accession>
<evidence type="ECO:0000256" key="6">
    <source>
        <dbReference type="SAM" id="MobiDB-lite"/>
    </source>
</evidence>
<protein>
    <recommendedName>
        <fullName evidence="10">Choline transporter</fullName>
    </recommendedName>
</protein>
<evidence type="ECO:0000256" key="4">
    <source>
        <dbReference type="ARBA" id="ARBA00022989"/>
    </source>
</evidence>
<feature type="transmembrane region" description="Helical" evidence="7">
    <location>
        <begin position="483"/>
        <end position="507"/>
    </location>
</feature>
<keyword evidence="3 7" id="KW-0812">Transmembrane</keyword>
<sequence>MLSSVRGVISHPTSRHGRGEFAAQDASSAGAEALLNETWSPDGRGSSESENDGPQLALESLTDSSDLDNANLRAQGHEAALQRSFSPLAAIGLGFSITNSWVGYLSNFGQNLIYGGPQSVVFGLLVATAVQWTVTLGLSEVASAFPSAGGQYHFTYILAPTKHKKFAAFVVGWMTLLGWWVITCSGVSLCAVSVAGMINFWHPSWEAARWQIYLIYLVTMFITASPLFLSPRSVPKITQATLFLSVSGFVLVFILLLALKQQTQPASFITESGLGTSGWSDGTAWMIGIGNALYAYGGTDGAIHIAEEIPRPGKNIPLAMNLTMCIGFLTAFPMTLALMFGMTDIDAVLNSKLASAEIFYQITGSRGIVTFMQCWVIVVYFMSLTSQWVTAGRMTWAFARDRGIPFSEFFSHVSTSRDFPVRATILSICFCCIYGLLYLASTTAFNSIVTSAVLYLSITYAVPQGIIVTRGRATSLPTRTFDLGNLGYICNVLSPLLVAVIGTFICFPPEIPVTTSNMNYTPVIVFGLFAVIMGLWWARGEKFMGPRIDWELLNLTACK</sequence>
<evidence type="ECO:0000256" key="7">
    <source>
        <dbReference type="SAM" id="Phobius"/>
    </source>
</evidence>
<dbReference type="InterPro" id="IPR002293">
    <property type="entry name" value="AA/rel_permease1"/>
</dbReference>
<dbReference type="EMBL" id="JBHFEH010000030">
    <property type="protein sequence ID" value="KAL2052038.1"/>
    <property type="molecule type" value="Genomic_DNA"/>
</dbReference>
<evidence type="ECO:0000313" key="8">
    <source>
        <dbReference type="EMBL" id="KAL2052038.1"/>
    </source>
</evidence>
<comment type="subcellular location">
    <subcellularLocation>
        <location evidence="1">Membrane</location>
        <topology evidence="1">Multi-pass membrane protein</topology>
    </subcellularLocation>
</comment>
<dbReference type="PANTHER" id="PTHR45649:SF11">
    <property type="entry name" value="TRANSPORTER, PUTATIVE (EUROFUNG)-RELATED"/>
    <property type="match status" value="1"/>
</dbReference>